<keyword evidence="4 7" id="KW-1133">Transmembrane helix</keyword>
<organism evidence="9">
    <name type="scientific">Vannella robusta</name>
    <dbReference type="NCBI Taxonomy" id="1487602"/>
    <lineage>
        <taxon>Eukaryota</taxon>
        <taxon>Amoebozoa</taxon>
        <taxon>Discosea</taxon>
        <taxon>Flabellinia</taxon>
        <taxon>Vannellidae</taxon>
        <taxon>Vannella</taxon>
    </lineage>
</organism>
<evidence type="ECO:0000256" key="5">
    <source>
        <dbReference type="ARBA" id="ARBA00023136"/>
    </source>
</evidence>
<feature type="domain" description="L-type lectin-like" evidence="8">
    <location>
        <begin position="17"/>
        <end position="238"/>
    </location>
</feature>
<keyword evidence="2 7" id="KW-0812">Transmembrane</keyword>
<dbReference type="SUPFAM" id="SSF49899">
    <property type="entry name" value="Concanavalin A-like lectins/glucanases"/>
    <property type="match status" value="1"/>
</dbReference>
<evidence type="ECO:0000256" key="7">
    <source>
        <dbReference type="SAM" id="Phobius"/>
    </source>
</evidence>
<feature type="transmembrane region" description="Helical" evidence="7">
    <location>
        <begin position="413"/>
        <end position="436"/>
    </location>
</feature>
<dbReference type="InterPro" id="IPR051136">
    <property type="entry name" value="Intracellular_Lectin-GPT"/>
</dbReference>
<protein>
    <recommendedName>
        <fullName evidence="8">L-type lectin-like domain-containing protein</fullName>
    </recommendedName>
</protein>
<dbReference type="PANTHER" id="PTHR12223:SF28">
    <property type="entry name" value="LECTIN, MANNOSE BINDING 1 LIKE"/>
    <property type="match status" value="1"/>
</dbReference>
<dbReference type="Gene3D" id="2.60.120.200">
    <property type="match status" value="1"/>
</dbReference>
<evidence type="ECO:0000259" key="8">
    <source>
        <dbReference type="PROSITE" id="PS51328"/>
    </source>
</evidence>
<dbReference type="GO" id="GO:0006888">
    <property type="term" value="P:endoplasmic reticulum to Golgi vesicle-mediated transport"/>
    <property type="evidence" value="ECO:0007669"/>
    <property type="project" value="TreeGrafter"/>
</dbReference>
<keyword evidence="5 7" id="KW-0472">Membrane</keyword>
<feature type="coiled-coil region" evidence="6">
    <location>
        <begin position="335"/>
        <end position="393"/>
    </location>
</feature>
<dbReference type="CDD" id="cd07308">
    <property type="entry name" value="lectin_leg-like"/>
    <property type="match status" value="1"/>
</dbReference>
<keyword evidence="3" id="KW-0732">Signal</keyword>
<keyword evidence="6" id="KW-0175">Coiled coil</keyword>
<dbReference type="GO" id="GO:0005789">
    <property type="term" value="C:endoplasmic reticulum membrane"/>
    <property type="evidence" value="ECO:0007669"/>
    <property type="project" value="TreeGrafter"/>
</dbReference>
<dbReference type="EMBL" id="HBKP01018408">
    <property type="protein sequence ID" value="CAE2230742.1"/>
    <property type="molecule type" value="Transcribed_RNA"/>
</dbReference>
<dbReference type="GO" id="GO:0005537">
    <property type="term" value="F:D-mannose binding"/>
    <property type="evidence" value="ECO:0007669"/>
    <property type="project" value="TreeGrafter"/>
</dbReference>
<evidence type="ECO:0000313" key="9">
    <source>
        <dbReference type="EMBL" id="CAE2230742.1"/>
    </source>
</evidence>
<name>A0A7S4IJA4_9EUKA</name>
<dbReference type="GO" id="GO:0030134">
    <property type="term" value="C:COPII-coated ER to Golgi transport vesicle"/>
    <property type="evidence" value="ECO:0007669"/>
    <property type="project" value="TreeGrafter"/>
</dbReference>
<evidence type="ECO:0000256" key="1">
    <source>
        <dbReference type="ARBA" id="ARBA00004479"/>
    </source>
</evidence>
<proteinExistence type="predicted"/>
<dbReference type="GO" id="GO:0005793">
    <property type="term" value="C:endoplasmic reticulum-Golgi intermediate compartment"/>
    <property type="evidence" value="ECO:0007669"/>
    <property type="project" value="TreeGrafter"/>
</dbReference>
<dbReference type="PANTHER" id="PTHR12223">
    <property type="entry name" value="VESICULAR MANNOSE-BINDING LECTIN"/>
    <property type="match status" value="1"/>
</dbReference>
<dbReference type="InterPro" id="IPR005052">
    <property type="entry name" value="Lectin_leg"/>
</dbReference>
<evidence type="ECO:0000256" key="4">
    <source>
        <dbReference type="ARBA" id="ARBA00022989"/>
    </source>
</evidence>
<accession>A0A7S4IJA4</accession>
<sequence length="445" mass="50136">MGFLVASIVAVGSHSTSHRVDKFSFRPPYRIDETKTIPGWKLIGKSTRVTTNYVRLTNDVRNSYGFLTNGEPYSDNSIELSAEVKIHSPEDPGADGMALWLTDEPIHVKGSTFGGPEKWNGIAVIMDTYDNDGADPHPFITVHYNEGNEEFQFADDGASTYVGGCFADYRNAEKTIIHLFIEDDIFNLYVDARGTGDWVQCMEPAKVKMPEEYYFSFSAATGGYSDFHDVLSFEVSSMEKRSVDIYRPPQELITKADKTTVPDMKKMLELNNCVLQSSCLNLEVFDDPIAQLQKLSETIGHELVKIQSTVANTISDLEKTTNPVATDISYRRNDIQSLRSSLEQKLDNFSRLRDNLMQLSEEAMGSQKETRDLARITQNVDSAQRILTQLQRDQKTLAQALDIQISVAQPSSFNIWVILCLIFGTIQLVIVCMQFGGRKERTRHF</sequence>
<dbReference type="PROSITE" id="PS51328">
    <property type="entry name" value="L_LECTIN_LIKE"/>
    <property type="match status" value="1"/>
</dbReference>
<evidence type="ECO:0000256" key="6">
    <source>
        <dbReference type="SAM" id="Coils"/>
    </source>
</evidence>
<dbReference type="AlphaFoldDB" id="A0A7S4IJA4"/>
<evidence type="ECO:0000256" key="2">
    <source>
        <dbReference type="ARBA" id="ARBA00022692"/>
    </source>
</evidence>
<gene>
    <name evidence="9" type="ORF">VSP0166_LOCUS13055</name>
</gene>
<dbReference type="GO" id="GO:0000139">
    <property type="term" value="C:Golgi membrane"/>
    <property type="evidence" value="ECO:0007669"/>
    <property type="project" value="TreeGrafter"/>
</dbReference>
<evidence type="ECO:0000256" key="3">
    <source>
        <dbReference type="ARBA" id="ARBA00022729"/>
    </source>
</evidence>
<reference evidence="9" key="1">
    <citation type="submission" date="2021-01" db="EMBL/GenBank/DDBJ databases">
        <authorList>
            <person name="Corre E."/>
            <person name="Pelletier E."/>
            <person name="Niang G."/>
            <person name="Scheremetjew M."/>
            <person name="Finn R."/>
            <person name="Kale V."/>
            <person name="Holt S."/>
            <person name="Cochrane G."/>
            <person name="Meng A."/>
            <person name="Brown T."/>
            <person name="Cohen L."/>
        </authorList>
    </citation>
    <scope>NUCLEOTIDE SEQUENCE</scope>
    <source>
        <strain evidence="9">DIVA3 518/3/11/1/6</strain>
    </source>
</reference>
<comment type="subcellular location">
    <subcellularLocation>
        <location evidence="1">Membrane</location>
        <topology evidence="1">Single-pass type I membrane protein</topology>
    </subcellularLocation>
</comment>
<dbReference type="Pfam" id="PF03388">
    <property type="entry name" value="Lectin_leg-like"/>
    <property type="match status" value="1"/>
</dbReference>
<dbReference type="InterPro" id="IPR013320">
    <property type="entry name" value="ConA-like_dom_sf"/>
</dbReference>